<organism evidence="4">
    <name type="scientific">Sulfurovum sp. enrichment culture clone C5</name>
    <dbReference type="NCBI Taxonomy" id="497650"/>
    <lineage>
        <taxon>Bacteria</taxon>
        <taxon>Pseudomonadati</taxon>
        <taxon>Campylobacterota</taxon>
        <taxon>Epsilonproteobacteria</taxon>
        <taxon>Campylobacterales</taxon>
        <taxon>Sulfurovaceae</taxon>
        <taxon>Sulfurovum</taxon>
        <taxon>environmental samples</taxon>
    </lineage>
</organism>
<dbReference type="InterPro" id="IPR036249">
    <property type="entry name" value="Thioredoxin-like_sf"/>
</dbReference>
<keyword evidence="2" id="KW-0732">Signal</keyword>
<evidence type="ECO:0000256" key="1">
    <source>
        <dbReference type="ARBA" id="ARBA00023284"/>
    </source>
</evidence>
<dbReference type="Gene3D" id="3.40.30.10">
    <property type="entry name" value="Glutaredoxin"/>
    <property type="match status" value="1"/>
</dbReference>
<dbReference type="Pfam" id="PF13098">
    <property type="entry name" value="Thioredoxin_2"/>
    <property type="match status" value="1"/>
</dbReference>
<keyword evidence="1" id="KW-0676">Redox-active center</keyword>
<evidence type="ECO:0000313" key="4">
    <source>
        <dbReference type="EMBL" id="CUV65534.1"/>
    </source>
</evidence>
<protein>
    <submittedName>
        <fullName evidence="4">Putative thioredoxin</fullName>
    </submittedName>
</protein>
<feature type="chain" id="PRO_5006629994" evidence="2">
    <location>
        <begin position="21"/>
        <end position="136"/>
    </location>
</feature>
<dbReference type="PROSITE" id="PS00194">
    <property type="entry name" value="THIOREDOXIN_1"/>
    <property type="match status" value="1"/>
</dbReference>
<reference evidence="4" key="1">
    <citation type="submission" date="2015-11" db="EMBL/GenBank/DDBJ databases">
        <authorList>
            <person name="Zhang Y."/>
            <person name="Guo Z."/>
        </authorList>
    </citation>
    <scope>NUCLEOTIDE SEQUENCE</scope>
    <source>
        <strain evidence="4">BN30871</strain>
    </source>
</reference>
<dbReference type="PROSITE" id="PS51257">
    <property type="entry name" value="PROKAR_LIPOPROTEIN"/>
    <property type="match status" value="1"/>
</dbReference>
<dbReference type="InterPro" id="IPR017937">
    <property type="entry name" value="Thioredoxin_CS"/>
</dbReference>
<accession>A0A0S4XN83</accession>
<dbReference type="EMBL" id="FAXN01000038">
    <property type="protein sequence ID" value="CUV65534.1"/>
    <property type="molecule type" value="Genomic_DNA"/>
</dbReference>
<feature type="domain" description="Thioredoxin-like fold" evidence="3">
    <location>
        <begin position="34"/>
        <end position="121"/>
    </location>
</feature>
<dbReference type="AlphaFoldDB" id="A0A0S4XN83"/>
<dbReference type="InterPro" id="IPR012336">
    <property type="entry name" value="Thioredoxin-like_fold"/>
</dbReference>
<gene>
    <name evidence="4" type="ORF">BN3087_380050</name>
</gene>
<evidence type="ECO:0000259" key="3">
    <source>
        <dbReference type="Pfam" id="PF13098"/>
    </source>
</evidence>
<dbReference type="SUPFAM" id="SSF52833">
    <property type="entry name" value="Thioredoxin-like"/>
    <property type="match status" value="1"/>
</dbReference>
<name>A0A0S4XN83_9BACT</name>
<sequence length="136" mass="15237">MKYIKFLFLTFLMLFMVSCSEEKSSDNQDIATNQSGKITILFLTQDGCGSCDALKDTFKKAEVKKILDSDFEVKFIEVADMDTLPKGLMEPYGTPTLYFMSPDGKEIHDPLVGPLEKGDMVELLNQVINSFKASSK</sequence>
<proteinExistence type="predicted"/>
<evidence type="ECO:0000256" key="2">
    <source>
        <dbReference type="SAM" id="SignalP"/>
    </source>
</evidence>
<feature type="signal peptide" evidence="2">
    <location>
        <begin position="1"/>
        <end position="20"/>
    </location>
</feature>